<dbReference type="SUPFAM" id="SSF74650">
    <property type="entry name" value="Galactose mutarotase-like"/>
    <property type="match status" value="1"/>
</dbReference>
<dbReference type="AlphaFoldDB" id="A0A4R9BVS7"/>
<sequence>MRAPTGIQYGLTLQTANGTSRAVVTEVAAGLRAYSVNGIDLIESFSEASQPPMAAGIVLVPWPNRIRDGKWIQNEVTRQLALTEPARHNAIHGLLRFTAYREVSRQSDSVTLGATSFPQSGYPFHLDTEVSYALTPNGLNVTHRLTNVGTEAAPVAVGAHPYLKIGDVPTGDLVVRVDAATHIDVDDRLNPTGETPVDGTRFDLRGGVVVGDLDLDDGFGGVGLARPGSGAPGEHTLTAADGRSVTLWGDENMRYVQVFTPHIFPVRTGAVDPIRGQAIAIEPMTAPADAFNSGAGLHWLQPGEDWIVRWGIRHAGFDFFA</sequence>
<dbReference type="Proteomes" id="UP000297626">
    <property type="component" value="Unassembled WGS sequence"/>
</dbReference>
<protein>
    <recommendedName>
        <fullName evidence="3">Aldose epimerase</fullName>
    </recommendedName>
</protein>
<proteinExistence type="predicted"/>
<dbReference type="InterPro" id="IPR008183">
    <property type="entry name" value="Aldose_1/G6P_1-epimerase"/>
</dbReference>
<organism evidence="1 2">
    <name type="scientific">Cryobacterium serini</name>
    <dbReference type="NCBI Taxonomy" id="1259201"/>
    <lineage>
        <taxon>Bacteria</taxon>
        <taxon>Bacillati</taxon>
        <taxon>Actinomycetota</taxon>
        <taxon>Actinomycetes</taxon>
        <taxon>Micrococcales</taxon>
        <taxon>Microbacteriaceae</taxon>
        <taxon>Cryobacterium</taxon>
    </lineage>
</organism>
<keyword evidence="2" id="KW-1185">Reference proteome</keyword>
<evidence type="ECO:0000313" key="2">
    <source>
        <dbReference type="Proteomes" id="UP000297626"/>
    </source>
</evidence>
<dbReference type="GO" id="GO:0006006">
    <property type="term" value="P:glucose metabolic process"/>
    <property type="evidence" value="ECO:0007669"/>
    <property type="project" value="TreeGrafter"/>
</dbReference>
<gene>
    <name evidence="1" type="ORF">E3T51_01740</name>
</gene>
<name>A0A4R9BVS7_9MICO</name>
<evidence type="ECO:0000313" key="1">
    <source>
        <dbReference type="EMBL" id="TFD91452.1"/>
    </source>
</evidence>
<dbReference type="Gene3D" id="2.70.98.10">
    <property type="match status" value="1"/>
</dbReference>
<dbReference type="InterPro" id="IPR014718">
    <property type="entry name" value="GH-type_carb-bd"/>
</dbReference>
<dbReference type="GO" id="GO:0004034">
    <property type="term" value="F:aldose 1-epimerase activity"/>
    <property type="evidence" value="ECO:0007669"/>
    <property type="project" value="TreeGrafter"/>
</dbReference>
<comment type="caution">
    <text evidence="1">The sequence shown here is derived from an EMBL/GenBank/DDBJ whole genome shotgun (WGS) entry which is preliminary data.</text>
</comment>
<accession>A0A4R9BVS7</accession>
<dbReference type="InterPro" id="IPR011013">
    <property type="entry name" value="Gal_mutarotase_sf_dom"/>
</dbReference>
<dbReference type="EMBL" id="SOHN01000003">
    <property type="protein sequence ID" value="TFD91452.1"/>
    <property type="molecule type" value="Genomic_DNA"/>
</dbReference>
<dbReference type="RefSeq" id="WP_134526682.1">
    <property type="nucleotide sequence ID" value="NZ_SOHN01000003.1"/>
</dbReference>
<dbReference type="InterPro" id="IPR037480">
    <property type="entry name" value="YihR-like"/>
</dbReference>
<dbReference type="PANTHER" id="PTHR10091">
    <property type="entry name" value="ALDOSE-1-EPIMERASE"/>
    <property type="match status" value="1"/>
</dbReference>
<dbReference type="Pfam" id="PF01263">
    <property type="entry name" value="Aldose_epim"/>
    <property type="match status" value="1"/>
</dbReference>
<evidence type="ECO:0008006" key="3">
    <source>
        <dbReference type="Google" id="ProtNLM"/>
    </source>
</evidence>
<dbReference type="PANTHER" id="PTHR10091:SF0">
    <property type="entry name" value="GALACTOSE MUTAROTASE"/>
    <property type="match status" value="1"/>
</dbReference>
<dbReference type="GO" id="GO:0033499">
    <property type="term" value="P:galactose catabolic process via UDP-galactose, Leloir pathway"/>
    <property type="evidence" value="ECO:0007669"/>
    <property type="project" value="TreeGrafter"/>
</dbReference>
<dbReference type="CDD" id="cd09022">
    <property type="entry name" value="Aldose_epim_Ec_YihR"/>
    <property type="match status" value="1"/>
</dbReference>
<dbReference type="GO" id="GO:0030246">
    <property type="term" value="F:carbohydrate binding"/>
    <property type="evidence" value="ECO:0007669"/>
    <property type="project" value="InterPro"/>
</dbReference>
<reference evidence="1 2" key="1">
    <citation type="submission" date="2019-03" db="EMBL/GenBank/DDBJ databases">
        <title>Genomics of glacier-inhabiting Cryobacterium strains.</title>
        <authorList>
            <person name="Liu Q."/>
            <person name="Xin Y.-H."/>
        </authorList>
    </citation>
    <scope>NUCLEOTIDE SEQUENCE [LARGE SCALE GENOMIC DNA]</scope>
    <source>
        <strain evidence="1 2">Sr54</strain>
    </source>
</reference>